<name>X1QV32_9ZZZZ</name>
<feature type="transmembrane region" description="Helical" evidence="1">
    <location>
        <begin position="130"/>
        <end position="151"/>
    </location>
</feature>
<evidence type="ECO:0000256" key="1">
    <source>
        <dbReference type="SAM" id="Phobius"/>
    </source>
</evidence>
<comment type="caution">
    <text evidence="2">The sequence shown here is derived from an EMBL/GenBank/DDBJ whole genome shotgun (WGS) entry which is preliminary data.</text>
</comment>
<dbReference type="AlphaFoldDB" id="X1QV32"/>
<gene>
    <name evidence="2" type="ORF">S12H4_04011</name>
</gene>
<keyword evidence="1" id="KW-0472">Membrane</keyword>
<evidence type="ECO:0000313" key="2">
    <source>
        <dbReference type="EMBL" id="GAI72427.1"/>
    </source>
</evidence>
<keyword evidence="1" id="KW-1133">Transmembrane helix</keyword>
<keyword evidence="1" id="KW-0812">Transmembrane</keyword>
<reference evidence="2" key="1">
    <citation type="journal article" date="2014" name="Front. Microbiol.">
        <title>High frequency of phylogenetically diverse reductive dehalogenase-homologous genes in deep subseafloor sedimentary metagenomes.</title>
        <authorList>
            <person name="Kawai M."/>
            <person name="Futagami T."/>
            <person name="Toyoda A."/>
            <person name="Takaki Y."/>
            <person name="Nishi S."/>
            <person name="Hori S."/>
            <person name="Arai W."/>
            <person name="Tsubouchi T."/>
            <person name="Morono Y."/>
            <person name="Uchiyama I."/>
            <person name="Ito T."/>
            <person name="Fujiyama A."/>
            <person name="Inagaki F."/>
            <person name="Takami H."/>
        </authorList>
    </citation>
    <scope>NUCLEOTIDE SEQUENCE</scope>
    <source>
        <strain evidence="2">Expedition CK06-06</strain>
    </source>
</reference>
<feature type="non-terminal residue" evidence="2">
    <location>
        <position position="158"/>
    </location>
</feature>
<accession>X1QV32</accession>
<proteinExistence type="predicted"/>
<feature type="transmembrane region" description="Helical" evidence="1">
    <location>
        <begin position="96"/>
        <end position="118"/>
    </location>
</feature>
<protein>
    <submittedName>
        <fullName evidence="2">Uncharacterized protein</fullName>
    </submittedName>
</protein>
<feature type="transmembrane region" description="Helical" evidence="1">
    <location>
        <begin position="43"/>
        <end position="60"/>
    </location>
</feature>
<organism evidence="2">
    <name type="scientific">marine sediment metagenome</name>
    <dbReference type="NCBI Taxonomy" id="412755"/>
    <lineage>
        <taxon>unclassified sequences</taxon>
        <taxon>metagenomes</taxon>
        <taxon>ecological metagenomes</taxon>
    </lineage>
</organism>
<sequence>MKSDKVEESLPEDFAKYQKLNLILSILILGFIIIFSFLVDFPILILFSLLFLIVISYYEQKANFCPKKYSKYIFLINSTGIYATIIFWFVPLPLNVQFIILIIGLYLILEIFATRGYFVKENVLIAQHVLAVSSFIAIIYSFFDIFSFIYIDFTTDFI</sequence>
<feature type="transmembrane region" description="Helical" evidence="1">
    <location>
        <begin position="20"/>
        <end position="37"/>
    </location>
</feature>
<feature type="transmembrane region" description="Helical" evidence="1">
    <location>
        <begin position="72"/>
        <end position="90"/>
    </location>
</feature>
<dbReference type="EMBL" id="BARW01001187">
    <property type="protein sequence ID" value="GAI72427.1"/>
    <property type="molecule type" value="Genomic_DNA"/>
</dbReference>